<sequence>MDKILFDTSSLIAFVRYYLPFDEKKELQRFLSEGFNQKEFLLIKKVENECKSVSQGKDWYLKNF</sequence>
<reference evidence="1 2" key="1">
    <citation type="journal article" date="2014" name="Genome Announc.">
        <title>Draft genome sequences of eight enterohepatic helicobacter species isolated from both laboratory and wild rodents.</title>
        <authorList>
            <person name="Sheh A."/>
            <person name="Shen Z."/>
            <person name="Fox J.G."/>
        </authorList>
    </citation>
    <scope>NUCLEOTIDE SEQUENCE [LARGE SCALE GENOMIC DNA]</scope>
    <source>
        <strain evidence="1 2">MIT-03-7007</strain>
    </source>
</reference>
<accession>A0A4U8UG97</accession>
<dbReference type="RefSeq" id="WP_034554669.1">
    <property type="nucleotide sequence ID" value="NZ_JRPC02000011.1"/>
</dbReference>
<organism evidence="1 2">
    <name type="scientific">Helicobacter apodemus</name>
    <dbReference type="NCBI Taxonomy" id="135569"/>
    <lineage>
        <taxon>Bacteria</taxon>
        <taxon>Pseudomonadati</taxon>
        <taxon>Campylobacterota</taxon>
        <taxon>Epsilonproteobacteria</taxon>
        <taxon>Campylobacterales</taxon>
        <taxon>Helicobacteraceae</taxon>
        <taxon>Helicobacter</taxon>
    </lineage>
</organism>
<evidence type="ECO:0008006" key="3">
    <source>
        <dbReference type="Google" id="ProtNLM"/>
    </source>
</evidence>
<evidence type="ECO:0000313" key="1">
    <source>
        <dbReference type="EMBL" id="TLE15918.1"/>
    </source>
</evidence>
<gene>
    <name evidence="1" type="ORF">LS72_004995</name>
</gene>
<keyword evidence="2" id="KW-1185">Reference proteome</keyword>
<dbReference type="AlphaFoldDB" id="A0A4U8UG97"/>
<dbReference type="Proteomes" id="UP000029920">
    <property type="component" value="Unassembled WGS sequence"/>
</dbReference>
<evidence type="ECO:0000313" key="2">
    <source>
        <dbReference type="Proteomes" id="UP000029920"/>
    </source>
</evidence>
<protein>
    <recommendedName>
        <fullName evidence="3">PIN domain-containing protein</fullName>
    </recommendedName>
</protein>
<name>A0A4U8UG97_9HELI</name>
<comment type="caution">
    <text evidence="1">The sequence shown here is derived from an EMBL/GenBank/DDBJ whole genome shotgun (WGS) entry which is preliminary data.</text>
</comment>
<proteinExistence type="predicted"/>
<dbReference type="EMBL" id="JRPC02000011">
    <property type="protein sequence ID" value="TLE15918.1"/>
    <property type="molecule type" value="Genomic_DNA"/>
</dbReference>